<comment type="subcellular location">
    <subcellularLocation>
        <location evidence="2 15">Cytoplasm</location>
    </subcellularLocation>
</comment>
<keyword evidence="5 15" id="KW-0963">Cytoplasm</keyword>
<evidence type="ECO:0000313" key="18">
    <source>
        <dbReference type="EMBL" id="SNR33650.1"/>
    </source>
</evidence>
<evidence type="ECO:0000256" key="5">
    <source>
        <dbReference type="ARBA" id="ARBA00022490"/>
    </source>
</evidence>
<reference evidence="18 19" key="1">
    <citation type="submission" date="2017-06" db="EMBL/GenBank/DDBJ databases">
        <authorList>
            <person name="Kim H.J."/>
            <person name="Triplett B.A."/>
        </authorList>
    </citation>
    <scope>NUCLEOTIDE SEQUENCE [LARGE SCALE GENOMIC DNA]</scope>
    <source>
        <strain evidence="18 19">DSM 44272</strain>
    </source>
</reference>
<evidence type="ECO:0000256" key="13">
    <source>
        <dbReference type="ARBA" id="ARBA00025217"/>
    </source>
</evidence>
<protein>
    <recommendedName>
        <fullName evidence="15">Isoleucine--tRNA ligase</fullName>
        <ecNumber evidence="15">6.1.1.5</ecNumber>
    </recommendedName>
    <alternativeName>
        <fullName evidence="15">Isoleucyl-tRNA synthetase</fullName>
        <shortName evidence="15">IleRS</shortName>
    </alternativeName>
</protein>
<dbReference type="InterPro" id="IPR002300">
    <property type="entry name" value="aa-tRNA-synth_Ia"/>
</dbReference>
<dbReference type="InterPro" id="IPR013155">
    <property type="entry name" value="M/V/L/I-tRNA-synth_anticd-bd"/>
</dbReference>
<feature type="binding site" evidence="15">
    <location>
        <position position="607"/>
    </location>
    <ligand>
        <name>ATP</name>
        <dbReference type="ChEBI" id="CHEBI:30616"/>
    </ligand>
</feature>
<evidence type="ECO:0000256" key="15">
    <source>
        <dbReference type="HAMAP-Rule" id="MF_02003"/>
    </source>
</evidence>
<dbReference type="FunFam" id="3.90.740.10:FF:000016">
    <property type="entry name" value="Isoleucine--tRNA ligase"/>
    <property type="match status" value="1"/>
</dbReference>
<dbReference type="SUPFAM" id="SSF52374">
    <property type="entry name" value="Nucleotidylyl transferase"/>
    <property type="match status" value="1"/>
</dbReference>
<dbReference type="PANTHER" id="PTHR42780">
    <property type="entry name" value="SOLEUCYL-TRNA SYNTHETASE"/>
    <property type="match status" value="1"/>
</dbReference>
<comment type="function">
    <text evidence="13 15">Catalyzes the attachment of isoleucine to tRNA(Ile). As IleRS can inadvertently accommodate and process structurally similar amino acids such as valine, to avoid such errors it has two additional distinct tRNA(Ile)-dependent editing activities. One activity is designated as 'pretransfer' editing and involves the hydrolysis of activated Val-AMP. The other activity is designated 'posttransfer' editing and involves deacylation of mischarged Val-tRNA(Ile).</text>
</comment>
<dbReference type="SUPFAM" id="SSF50677">
    <property type="entry name" value="ValRS/IleRS/LeuRS editing domain"/>
    <property type="match status" value="1"/>
</dbReference>
<dbReference type="AlphaFoldDB" id="A0A238VGY7"/>
<keyword evidence="19" id="KW-1185">Reference proteome</keyword>
<feature type="short sequence motif" description="'KMSKS' region" evidence="15">
    <location>
        <begin position="604"/>
        <end position="608"/>
    </location>
</feature>
<dbReference type="Gene3D" id="3.90.740.10">
    <property type="entry name" value="Valyl/Leucyl/Isoleucyl-tRNA synthetase, editing domain"/>
    <property type="match status" value="1"/>
</dbReference>
<dbReference type="EC" id="6.1.1.5" evidence="15"/>
<dbReference type="GO" id="GO:0004822">
    <property type="term" value="F:isoleucine-tRNA ligase activity"/>
    <property type="evidence" value="ECO:0007669"/>
    <property type="project" value="UniProtKB-UniRule"/>
</dbReference>
<evidence type="ECO:0000256" key="14">
    <source>
        <dbReference type="ARBA" id="ARBA00048359"/>
    </source>
</evidence>
<dbReference type="GO" id="GO:0006428">
    <property type="term" value="P:isoleucyl-tRNA aminoacylation"/>
    <property type="evidence" value="ECO:0007669"/>
    <property type="project" value="UniProtKB-UniRule"/>
</dbReference>
<dbReference type="NCBIfam" id="TIGR00392">
    <property type="entry name" value="ileS"/>
    <property type="match status" value="1"/>
</dbReference>
<accession>A0A238VGY7</accession>
<evidence type="ECO:0000256" key="9">
    <source>
        <dbReference type="ARBA" id="ARBA00022833"/>
    </source>
</evidence>
<dbReference type="Proteomes" id="UP000198403">
    <property type="component" value="Unassembled WGS sequence"/>
</dbReference>
<feature type="domain" description="Aminoacyl-tRNA synthetase class Ia" evidence="16">
    <location>
        <begin position="25"/>
        <end position="632"/>
    </location>
</feature>
<evidence type="ECO:0000256" key="8">
    <source>
        <dbReference type="ARBA" id="ARBA00022741"/>
    </source>
</evidence>
<comment type="domain">
    <text evidence="15">IleRS has two distinct active sites: one for aminoacylation and one for editing. The misactivated valine is translocated from the active site to the editing site, which sterically excludes the correctly activated isoleucine. The single editing site contains two valyl binding pockets, one specific for each substrate (Val-AMP or Val-tRNA(Ile)).</text>
</comment>
<organism evidence="18 19">
    <name type="scientific">Blastococcus mobilis</name>
    <dbReference type="NCBI Taxonomy" id="1938746"/>
    <lineage>
        <taxon>Bacteria</taxon>
        <taxon>Bacillati</taxon>
        <taxon>Actinomycetota</taxon>
        <taxon>Actinomycetes</taxon>
        <taxon>Geodermatophilales</taxon>
        <taxon>Geodermatophilaceae</taxon>
        <taxon>Blastococcus</taxon>
    </lineage>
</organism>
<dbReference type="FunFam" id="3.40.50.620:FF:000063">
    <property type="entry name" value="Isoleucine--tRNA ligase"/>
    <property type="match status" value="1"/>
</dbReference>
<evidence type="ECO:0000256" key="12">
    <source>
        <dbReference type="ARBA" id="ARBA00023146"/>
    </source>
</evidence>
<dbReference type="CDD" id="cd07961">
    <property type="entry name" value="Anticodon_Ia_Ile_ABEc"/>
    <property type="match status" value="1"/>
</dbReference>
<name>A0A238VGY7_9ACTN</name>
<gene>
    <name evidence="15" type="primary">ileS</name>
    <name evidence="18" type="ORF">SAMN06272737_103164</name>
</gene>
<proteinExistence type="inferred from homology"/>
<dbReference type="InterPro" id="IPR023586">
    <property type="entry name" value="Ile-tRNA-ligase_type2"/>
</dbReference>
<feature type="domain" description="Methionyl/Valyl/Leucyl/Isoleucyl-tRNA synthetase anticodon-binding" evidence="17">
    <location>
        <begin position="692"/>
        <end position="837"/>
    </location>
</feature>
<evidence type="ECO:0000256" key="1">
    <source>
        <dbReference type="ARBA" id="ARBA00001947"/>
    </source>
</evidence>
<dbReference type="GO" id="GO:0002161">
    <property type="term" value="F:aminoacyl-tRNA deacylase activity"/>
    <property type="evidence" value="ECO:0007669"/>
    <property type="project" value="InterPro"/>
</dbReference>
<dbReference type="GO" id="GO:0000049">
    <property type="term" value="F:tRNA binding"/>
    <property type="evidence" value="ECO:0007669"/>
    <property type="project" value="InterPro"/>
</dbReference>
<evidence type="ECO:0000256" key="2">
    <source>
        <dbReference type="ARBA" id="ARBA00004496"/>
    </source>
</evidence>
<dbReference type="Gene3D" id="3.40.50.620">
    <property type="entry name" value="HUPs"/>
    <property type="match status" value="2"/>
</dbReference>
<feature type="short sequence motif" description="'HIGH' region" evidence="15">
    <location>
        <begin position="56"/>
        <end position="66"/>
    </location>
</feature>
<dbReference type="InterPro" id="IPR014729">
    <property type="entry name" value="Rossmann-like_a/b/a_fold"/>
</dbReference>
<evidence type="ECO:0000256" key="7">
    <source>
        <dbReference type="ARBA" id="ARBA00022723"/>
    </source>
</evidence>
<keyword evidence="8 15" id="KW-0547">Nucleotide-binding</keyword>
<dbReference type="PANTHER" id="PTHR42780:SF1">
    <property type="entry name" value="ISOLEUCINE--TRNA LIGASE, CYTOPLASMIC"/>
    <property type="match status" value="1"/>
</dbReference>
<evidence type="ECO:0000256" key="4">
    <source>
        <dbReference type="ARBA" id="ARBA00011245"/>
    </source>
</evidence>
<comment type="subunit">
    <text evidence="4 15">Monomer.</text>
</comment>
<evidence type="ECO:0000259" key="17">
    <source>
        <dbReference type="Pfam" id="PF08264"/>
    </source>
</evidence>
<dbReference type="PRINTS" id="PR00984">
    <property type="entry name" value="TRNASYNTHILE"/>
</dbReference>
<dbReference type="InterPro" id="IPR002301">
    <property type="entry name" value="Ile-tRNA-ligase"/>
</dbReference>
<evidence type="ECO:0000256" key="10">
    <source>
        <dbReference type="ARBA" id="ARBA00022840"/>
    </source>
</evidence>
<keyword evidence="6 15" id="KW-0436">Ligase</keyword>
<dbReference type="HAMAP" id="MF_02003">
    <property type="entry name" value="Ile_tRNA_synth_type2"/>
    <property type="match status" value="1"/>
</dbReference>
<dbReference type="EMBL" id="FZNO01000003">
    <property type="protein sequence ID" value="SNR33650.1"/>
    <property type="molecule type" value="Genomic_DNA"/>
</dbReference>
<comment type="catalytic activity">
    <reaction evidence="14 15">
        <text>tRNA(Ile) + L-isoleucine + ATP = L-isoleucyl-tRNA(Ile) + AMP + diphosphate</text>
        <dbReference type="Rhea" id="RHEA:11060"/>
        <dbReference type="Rhea" id="RHEA-COMP:9666"/>
        <dbReference type="Rhea" id="RHEA-COMP:9695"/>
        <dbReference type="ChEBI" id="CHEBI:30616"/>
        <dbReference type="ChEBI" id="CHEBI:33019"/>
        <dbReference type="ChEBI" id="CHEBI:58045"/>
        <dbReference type="ChEBI" id="CHEBI:78442"/>
        <dbReference type="ChEBI" id="CHEBI:78528"/>
        <dbReference type="ChEBI" id="CHEBI:456215"/>
        <dbReference type="EC" id="6.1.1.5"/>
    </reaction>
</comment>
<dbReference type="RefSeq" id="WP_254920382.1">
    <property type="nucleotide sequence ID" value="NZ_FZNO01000003.1"/>
</dbReference>
<dbReference type="InterPro" id="IPR033709">
    <property type="entry name" value="Anticodon_Ile_ABEc"/>
</dbReference>
<evidence type="ECO:0000259" key="16">
    <source>
        <dbReference type="Pfam" id="PF00133"/>
    </source>
</evidence>
<dbReference type="FunFam" id="3.40.50.620:FF:000075">
    <property type="entry name" value="Isoleucine--tRNA ligase"/>
    <property type="match status" value="1"/>
</dbReference>
<evidence type="ECO:0000313" key="19">
    <source>
        <dbReference type="Proteomes" id="UP000198403"/>
    </source>
</evidence>
<dbReference type="GO" id="GO:0005737">
    <property type="term" value="C:cytoplasm"/>
    <property type="evidence" value="ECO:0007669"/>
    <property type="project" value="UniProtKB-SubCell"/>
</dbReference>
<dbReference type="Pfam" id="PF19302">
    <property type="entry name" value="DUF5915"/>
    <property type="match status" value="1"/>
</dbReference>
<evidence type="ECO:0000256" key="3">
    <source>
        <dbReference type="ARBA" id="ARBA00007078"/>
    </source>
</evidence>
<keyword evidence="9 15" id="KW-0862">Zinc</keyword>
<evidence type="ECO:0000256" key="6">
    <source>
        <dbReference type="ARBA" id="ARBA00022598"/>
    </source>
</evidence>
<keyword evidence="11 15" id="KW-0648">Protein biosynthesis</keyword>
<keyword evidence="10 15" id="KW-0067">ATP-binding</keyword>
<keyword evidence="12 15" id="KW-0030">Aminoacyl-tRNA synthetase</keyword>
<dbReference type="Pfam" id="PF00133">
    <property type="entry name" value="tRNA-synt_1"/>
    <property type="match status" value="1"/>
</dbReference>
<dbReference type="GO" id="GO:0005524">
    <property type="term" value="F:ATP binding"/>
    <property type="evidence" value="ECO:0007669"/>
    <property type="project" value="UniProtKB-UniRule"/>
</dbReference>
<dbReference type="Pfam" id="PF08264">
    <property type="entry name" value="Anticodon_1"/>
    <property type="match status" value="1"/>
</dbReference>
<sequence>MSAPAPAGPFAALPPQVDLPAMEKQILQRWEADKVFARSLEASAGKPQWVFYEGPPTANGRPGTHHIEARAFKDVFPRFKTMQGWHVPRRAGWDCHGLPVEIAVEQELGFAGKPDIERYGIAEFNARCRESVERHVDSFAELTRRMGYWVDMSTAYWTMDPAYIESVWWSLKQIFDKGLLVEDHRVAPYCPRCGTGLSDHEVAQGYETLTDPSVYVRLPVTSGEWAGKADLLIWTTTPWTLPSNTAVAVHPDVTYVVARTDAGTFVVAEPLVTAVLGEDVEILARTSGRDWERVHYQRPFELVEFPEGDAHYVVLADYVTTDDGTGLVHQSPAFGAEDLAVCRGYGLPVVNPIDPTGHFLPELPLVGGHFFKAADAALVEDLQSRGVLFRELRYEHSYPHCWRCHTPLMYYAQPSWYIRTSAIKDRLLAENEKTHWHPENIQWGRYGDWLNNNVDWALSRDRYWGTPLPIWRNDADPSKLIAVGSLAELSELTGRDLAGLDPHRPFIDDVTFTRPGEEGTYRRVRQVIDAWYDSGSMPFAQWGAPHRNKEKFEASYPAQFICEAIDQTRGWFYTLMAVGTLVFDESSYENVLCLGHILAEDGRKMSKHLGNILEPIPLMDRHGADAVRWFMLAGGSPWSARRVGHETLSEVVRKVLLTYWNTASFFTLYADTNGWDPASTPAPARAERPLLDRWALATLAAVTEDVTTALEDFDTQGAGRLLAGFVDDLSNWYVRRSRRRFWDGDPAALATLHEVLDGLTRLMAPFTPFVTDEVWTRAVLPGLGGDAPDSVHLASWPAVDEDARDDELVAQVTLVRRLVELGRSARTSAKVRTRQPLARAVVAAPGWASLPAELIAEVADELNVLDMAELSGADGALVDVSLKVDFRAVGRRLGKQVQAVAKAVAAADAAELTAAYRAGTATVQVDGAPVPLEDGDLIVTETPREGWTVASGGGLTVALDLALTPELERAGLVREVVRLIQEARKSSGLEVSDRIELWWTAEDEQIRRALTEHESQLAAEVLATAVHPDSEGPDPRSATVPEALGGRAARVDGLPGLRMSIARTGGSLAGR</sequence>
<dbReference type="InterPro" id="IPR009008">
    <property type="entry name" value="Val/Leu/Ile-tRNA-synth_edit"/>
</dbReference>
<evidence type="ECO:0000256" key="11">
    <source>
        <dbReference type="ARBA" id="ARBA00022917"/>
    </source>
</evidence>
<comment type="cofactor">
    <cofactor evidence="1 15">
        <name>Zn(2+)</name>
        <dbReference type="ChEBI" id="CHEBI:29105"/>
    </cofactor>
</comment>
<keyword evidence="7 15" id="KW-0479">Metal-binding</keyword>
<dbReference type="InterPro" id="IPR009080">
    <property type="entry name" value="tRNAsynth_Ia_anticodon-bd"/>
</dbReference>
<dbReference type="Gene3D" id="1.10.730.10">
    <property type="entry name" value="Isoleucyl-tRNA Synthetase, Domain 1"/>
    <property type="match status" value="1"/>
</dbReference>
<dbReference type="GO" id="GO:0008270">
    <property type="term" value="F:zinc ion binding"/>
    <property type="evidence" value="ECO:0007669"/>
    <property type="project" value="UniProtKB-UniRule"/>
</dbReference>
<dbReference type="SUPFAM" id="SSF47323">
    <property type="entry name" value="Anticodon-binding domain of a subclass of class I aminoacyl-tRNA synthetases"/>
    <property type="match status" value="2"/>
</dbReference>
<comment type="similarity">
    <text evidence="3 15">Belongs to the class-I aminoacyl-tRNA synthetase family. IleS type 2 subfamily.</text>
</comment>
<dbReference type="CDD" id="cd00818">
    <property type="entry name" value="IleRS_core"/>
    <property type="match status" value="1"/>
</dbReference>